<accession>A0A077DGM7</accession>
<sequence>MLLGWGNKKSGKRARYFASYYQQSYALLEDGFLRSLDLGVNGDPPLSLVYDEVGIYYDTSRPSKLEQLILECDGQEDLSEAQRALSLIRRYRLSKYNHALDFPDDAKPKNRPVVLVVDQTFGDMAVRYGGASAETFDQMLTAAILENPHADIWLKVHPDVLSGKKRGYFSSLPQHPNITIISESYHPISLLEAVDKVYCVTSQMGFEALMLDKEVVTFGVPWYAGWGLTDDRHPLAVELAQSHRRAKRSCLQLFHAAYMQYARYLNPITHERGSVFDVIDYLHQKKRYNQRLAGDVYAVGLSLWKKAVIRPFLNFPACRLHFVSSLKKLSKKVLPSDAKLLVWGQGQSSLLDFAHEKHLSVIRMEDGFIRSVGLGSNLVAPLSLVIDDKGIYFNAQSTSRLEHILEHTVFTSDELIEAEKIQQALIDAQIGKYNVGQTGFQRPDTDQKVILVTGQVEDDASITYGSPKIKTNLALLETVRSLNPHDYVIYKPHPDVLSGNRVGHIETNEVLKYADLIVSDVNILDCIEQVDEIHTLTSLAGFEALIRGKKVCCYGLPFYAAWGLTHDYVLTDEIKTRRSKRLQLNELIAGTLLHYPLYLDPVTHQFSHASKVISYLRASKTSTVVKIQRLWITKQISKLKQITKMWWVNKRY</sequence>
<dbReference type="EMBL" id="CP009238">
    <property type="protein sequence ID" value="AIL32293.1"/>
    <property type="molecule type" value="Genomic_DNA"/>
</dbReference>
<dbReference type="Pfam" id="PF05159">
    <property type="entry name" value="Capsule_synth"/>
    <property type="match status" value="2"/>
</dbReference>
<evidence type="ECO:0000313" key="1">
    <source>
        <dbReference type="EMBL" id="AIL32293.1"/>
    </source>
</evidence>
<protein>
    <submittedName>
        <fullName evidence="1">Capsule biosynthesis protein</fullName>
    </submittedName>
</protein>
<dbReference type="STRING" id="1072685.IX83_02250"/>
<dbReference type="HOGENOM" id="CLU_025998_0_0_4"/>
<dbReference type="InterPro" id="IPR007833">
    <property type="entry name" value="Capsule_polysaccharide_synth"/>
</dbReference>
<evidence type="ECO:0000313" key="2">
    <source>
        <dbReference type="Proteomes" id="UP000028945"/>
    </source>
</evidence>
<name>A0A077DGM7_9BURK</name>
<dbReference type="CDD" id="cd16439">
    <property type="entry name" value="beta_Kdo_transferase_KpsC_2"/>
    <property type="match status" value="1"/>
</dbReference>
<gene>
    <name evidence="1" type="ORF">IX83_02250</name>
</gene>
<dbReference type="GO" id="GO:0000271">
    <property type="term" value="P:polysaccharide biosynthetic process"/>
    <property type="evidence" value="ECO:0007669"/>
    <property type="project" value="InterPro"/>
</dbReference>
<dbReference type="KEGG" id="bpsi:IX83_02250"/>
<proteinExistence type="predicted"/>
<dbReference type="eggNOG" id="COG3563">
    <property type="taxonomic scope" value="Bacteria"/>
</dbReference>
<dbReference type="GO" id="GO:0015774">
    <property type="term" value="P:polysaccharide transport"/>
    <property type="evidence" value="ECO:0007669"/>
    <property type="project" value="InterPro"/>
</dbReference>
<keyword evidence="2" id="KW-1185">Reference proteome</keyword>
<dbReference type="Proteomes" id="UP000028945">
    <property type="component" value="Chromosome"/>
</dbReference>
<reference evidence="1 2" key="1">
    <citation type="journal article" date="2014" name="BMC Genomics">
        <title>A genomic perspective on a new bacterial genus and species from the Alcaligenaceae family, Basilea psittacipulmonis.</title>
        <authorList>
            <person name="Whiteson K.L."/>
            <person name="Hernandez D."/>
            <person name="Lazarevic V."/>
            <person name="Gaia N."/>
            <person name="Farinelli L."/>
            <person name="Francois P."/>
            <person name="Pilo P."/>
            <person name="Frey J."/>
            <person name="Schrenzel J."/>
        </authorList>
    </citation>
    <scope>NUCLEOTIDE SEQUENCE [LARGE SCALE GENOMIC DNA]</scope>
    <source>
        <strain evidence="1 2">DSM 24701</strain>
    </source>
</reference>
<dbReference type="AlphaFoldDB" id="A0A077DGM7"/>
<organism evidence="1 2">
    <name type="scientific">Basilea psittacipulmonis DSM 24701</name>
    <dbReference type="NCBI Taxonomy" id="1072685"/>
    <lineage>
        <taxon>Bacteria</taxon>
        <taxon>Pseudomonadati</taxon>
        <taxon>Pseudomonadota</taxon>
        <taxon>Betaproteobacteria</taxon>
        <taxon>Burkholderiales</taxon>
        <taxon>Alcaligenaceae</taxon>
        <taxon>Basilea</taxon>
    </lineage>
</organism>
<dbReference type="CDD" id="cd16440">
    <property type="entry name" value="beta_Kdo_transferase_KpsC_1"/>
    <property type="match status" value="1"/>
</dbReference>